<gene>
    <name evidence="20" type="primary">ND2</name>
</gene>
<feature type="transmembrane region" description="Helical" evidence="17">
    <location>
        <begin position="57"/>
        <end position="76"/>
    </location>
</feature>
<dbReference type="GO" id="GO:0008137">
    <property type="term" value="F:NADH dehydrogenase (ubiquinone) activity"/>
    <property type="evidence" value="ECO:0007669"/>
    <property type="project" value="UniProtKB-EC"/>
</dbReference>
<feature type="domain" description="NADH dehydrogenase subunit 2 C-terminal" evidence="19">
    <location>
        <begin position="292"/>
        <end position="343"/>
    </location>
</feature>
<dbReference type="InterPro" id="IPR001750">
    <property type="entry name" value="ND/Mrp_TM"/>
</dbReference>
<evidence type="ECO:0000256" key="14">
    <source>
        <dbReference type="ARBA" id="ARBA00023128"/>
    </source>
</evidence>
<evidence type="ECO:0000256" key="16">
    <source>
        <dbReference type="ARBA" id="ARBA00049551"/>
    </source>
</evidence>
<evidence type="ECO:0000256" key="17">
    <source>
        <dbReference type="RuleBase" id="RU003403"/>
    </source>
</evidence>
<dbReference type="Pfam" id="PF06444">
    <property type="entry name" value="NADH_dehy_S2_C"/>
    <property type="match status" value="1"/>
</dbReference>
<evidence type="ECO:0000256" key="1">
    <source>
        <dbReference type="ARBA" id="ARBA00004448"/>
    </source>
</evidence>
<sequence>MNPLLWSILLTSLATGTIITTASHHWLLAWIGLELNTMSMLPLIMHPTHPRSTEATTKYFLIQATSAALMLFASTMNAWQTGHWTILHTTSPLTTTIAVMAIMMKLAIAPAHLWYPEILQGTTLTTALIISTWQKLAPLAILYMMMNHLPTQTLLLLGLLSALIGGWSGLNQTQTRKLMAFSSIAHMGWLITALSLNPSLTTLSLMTYLIMTTTVFLMLHTSTTKSLTDSGTTWTHSPLTLTFTMLTLLSLGGLPPLTGFMPKLLIFNELTWTKLTPLATTLALASLPSLAFYTRLAYLTTLTIPPNTTSSEHKWRFKTPPTTLTPTLMLLTTLSLPMMPLMYYTT</sequence>
<evidence type="ECO:0000256" key="12">
    <source>
        <dbReference type="ARBA" id="ARBA00023027"/>
    </source>
</evidence>
<geneLocation type="mitochondrion" evidence="20"/>
<comment type="function">
    <text evidence="17">Core subunit of the mitochondrial membrane respiratory chain NADH dehydrogenase (Complex I) which catalyzes electron transfer from NADH through the respiratory chain, using ubiquinone as an electron acceptor. Essential for the catalytic activity and assembly of complex I.</text>
</comment>
<keyword evidence="9 17" id="KW-1278">Translocase</keyword>
<proteinExistence type="inferred from homology"/>
<comment type="similarity">
    <text evidence="2 17">Belongs to the complex I subunit 2 family.</text>
</comment>
<keyword evidence="5" id="KW-0813">Transport</keyword>
<dbReference type="GO" id="GO:0006120">
    <property type="term" value="P:mitochondrial electron transport, NADH to ubiquinone"/>
    <property type="evidence" value="ECO:0007669"/>
    <property type="project" value="InterPro"/>
</dbReference>
<keyword evidence="8 17" id="KW-0999">Mitochondrion inner membrane</keyword>
<evidence type="ECO:0000256" key="6">
    <source>
        <dbReference type="ARBA" id="ARBA00022660"/>
    </source>
</evidence>
<dbReference type="InterPro" id="IPR003917">
    <property type="entry name" value="NADH_UbQ_OxRdtase_chain2"/>
</dbReference>
<evidence type="ECO:0000256" key="9">
    <source>
        <dbReference type="ARBA" id="ARBA00022967"/>
    </source>
</evidence>
<feature type="transmembrane region" description="Helical" evidence="17">
    <location>
        <begin position="239"/>
        <end position="258"/>
    </location>
</feature>
<evidence type="ECO:0000256" key="2">
    <source>
        <dbReference type="ARBA" id="ARBA00007012"/>
    </source>
</evidence>
<name>A0A0M3R7F5_9SAUR</name>
<dbReference type="Pfam" id="PF00361">
    <property type="entry name" value="Proton_antipo_M"/>
    <property type="match status" value="1"/>
</dbReference>
<dbReference type="InterPro" id="IPR010933">
    <property type="entry name" value="NADH_DH_su2_C"/>
</dbReference>
<keyword evidence="6 17" id="KW-0679">Respiratory chain</keyword>
<dbReference type="PRINTS" id="PR01436">
    <property type="entry name" value="NADHDHGNASE2"/>
</dbReference>
<keyword evidence="13 17" id="KW-0830">Ubiquinone</keyword>
<keyword evidence="10 17" id="KW-0249">Electron transport</keyword>
<evidence type="ECO:0000256" key="13">
    <source>
        <dbReference type="ARBA" id="ARBA00023075"/>
    </source>
</evidence>
<evidence type="ECO:0000256" key="4">
    <source>
        <dbReference type="ARBA" id="ARBA00021008"/>
    </source>
</evidence>
<organism evidence="20">
    <name type="scientific">Dixonius taoi</name>
    <dbReference type="NCBI Taxonomy" id="1707955"/>
    <lineage>
        <taxon>Eukaryota</taxon>
        <taxon>Metazoa</taxon>
        <taxon>Chordata</taxon>
        <taxon>Craniata</taxon>
        <taxon>Vertebrata</taxon>
        <taxon>Euteleostomi</taxon>
        <taxon>Lepidosauria</taxon>
        <taxon>Squamata</taxon>
        <taxon>Bifurcata</taxon>
        <taxon>Gekkota</taxon>
        <taxon>Gekkonidae</taxon>
        <taxon>Gekkoninae</taxon>
        <taxon>Dixonius</taxon>
    </lineage>
</organism>
<reference evidence="20" key="1">
    <citation type="submission" date="2015-03" db="EMBL/GenBank/DDBJ databases">
        <title>A new species of Dixonius (Squamata: Gekkonidae) from Phu Quy Island, Viet Nam.</title>
        <authorList>
            <person name="Botov A."/>
            <person name="Trung P.M."/>
            <person name="Nguyen T.Q."/>
            <person name="Brennan I.G."/>
            <person name="Bauer A.M."/>
            <person name="Ziegler T."/>
        </authorList>
    </citation>
    <scope>NUCLEOTIDE SEQUENCE</scope>
</reference>
<evidence type="ECO:0000256" key="3">
    <source>
        <dbReference type="ARBA" id="ARBA00012944"/>
    </source>
</evidence>
<evidence type="ECO:0000256" key="10">
    <source>
        <dbReference type="ARBA" id="ARBA00022982"/>
    </source>
</evidence>
<evidence type="ECO:0000256" key="11">
    <source>
        <dbReference type="ARBA" id="ARBA00022989"/>
    </source>
</evidence>
<dbReference type="PANTHER" id="PTHR46552:SF1">
    <property type="entry name" value="NADH-UBIQUINONE OXIDOREDUCTASE CHAIN 2"/>
    <property type="match status" value="1"/>
</dbReference>
<dbReference type="GO" id="GO:0005743">
    <property type="term" value="C:mitochondrial inner membrane"/>
    <property type="evidence" value="ECO:0007669"/>
    <property type="project" value="UniProtKB-SubCell"/>
</dbReference>
<dbReference type="EMBL" id="KP979735">
    <property type="protein sequence ID" value="ALC76371.1"/>
    <property type="molecule type" value="Genomic_DNA"/>
</dbReference>
<comment type="catalytic activity">
    <reaction evidence="16 17">
        <text>a ubiquinone + NADH + 5 H(+)(in) = a ubiquinol + NAD(+) + 4 H(+)(out)</text>
        <dbReference type="Rhea" id="RHEA:29091"/>
        <dbReference type="Rhea" id="RHEA-COMP:9565"/>
        <dbReference type="Rhea" id="RHEA-COMP:9566"/>
        <dbReference type="ChEBI" id="CHEBI:15378"/>
        <dbReference type="ChEBI" id="CHEBI:16389"/>
        <dbReference type="ChEBI" id="CHEBI:17976"/>
        <dbReference type="ChEBI" id="CHEBI:57540"/>
        <dbReference type="ChEBI" id="CHEBI:57945"/>
        <dbReference type="EC" id="7.1.1.2"/>
    </reaction>
</comment>
<keyword evidence="7 17" id="KW-0812">Transmembrane</keyword>
<keyword evidence="12 17" id="KW-0520">NAD</keyword>
<evidence type="ECO:0000259" key="18">
    <source>
        <dbReference type="Pfam" id="PF00361"/>
    </source>
</evidence>
<protein>
    <recommendedName>
        <fullName evidence="4 17">NADH-ubiquinone oxidoreductase chain 2</fullName>
        <ecNumber evidence="3 17">7.1.1.2</ecNumber>
    </recommendedName>
</protein>
<feature type="transmembrane region" description="Helical" evidence="17">
    <location>
        <begin position="323"/>
        <end position="344"/>
    </location>
</feature>
<dbReference type="EC" id="7.1.1.2" evidence="3 17"/>
<evidence type="ECO:0000256" key="7">
    <source>
        <dbReference type="ARBA" id="ARBA00022692"/>
    </source>
</evidence>
<evidence type="ECO:0000256" key="8">
    <source>
        <dbReference type="ARBA" id="ARBA00022792"/>
    </source>
</evidence>
<feature type="domain" description="NADH:quinone oxidoreductase/Mrp antiporter transmembrane" evidence="18">
    <location>
        <begin position="23"/>
        <end position="279"/>
    </location>
</feature>
<evidence type="ECO:0000256" key="15">
    <source>
        <dbReference type="ARBA" id="ARBA00023136"/>
    </source>
</evidence>
<comment type="subcellular location">
    <subcellularLocation>
        <location evidence="1 17">Mitochondrion inner membrane</location>
        <topology evidence="1 17">Multi-pass membrane protein</topology>
    </subcellularLocation>
</comment>
<evidence type="ECO:0000313" key="20">
    <source>
        <dbReference type="EMBL" id="ALC76371.1"/>
    </source>
</evidence>
<keyword evidence="14 17" id="KW-0496">Mitochondrion</keyword>
<accession>A0A0M3R7F5</accession>
<feature type="transmembrane region" description="Helical" evidence="17">
    <location>
        <begin position="96"/>
        <end position="115"/>
    </location>
</feature>
<dbReference type="AlphaFoldDB" id="A0A0M3R7F5"/>
<keyword evidence="15 17" id="KW-0472">Membrane</keyword>
<keyword evidence="11 17" id="KW-1133">Transmembrane helix</keyword>
<evidence type="ECO:0000259" key="19">
    <source>
        <dbReference type="Pfam" id="PF06444"/>
    </source>
</evidence>
<evidence type="ECO:0000256" key="5">
    <source>
        <dbReference type="ARBA" id="ARBA00022448"/>
    </source>
</evidence>
<feature type="transmembrane region" description="Helical" evidence="17">
    <location>
        <begin position="152"/>
        <end position="171"/>
    </location>
</feature>
<feature type="transmembrane region" description="Helical" evidence="17">
    <location>
        <begin position="278"/>
        <end position="302"/>
    </location>
</feature>
<dbReference type="PANTHER" id="PTHR46552">
    <property type="entry name" value="NADH-UBIQUINONE OXIDOREDUCTASE CHAIN 2"/>
    <property type="match status" value="1"/>
</dbReference>
<dbReference type="InterPro" id="IPR050175">
    <property type="entry name" value="Complex_I_Subunit_2"/>
</dbReference>